<accession>A0ABZ0Z7K2</accession>
<dbReference type="EMBL" id="OR769218">
    <property type="protein sequence ID" value="WQJ54220.1"/>
    <property type="molecule type" value="Genomic_DNA"/>
</dbReference>
<sequence length="1054" mass="122250">MNTKYPINGRVATLNDIVHEYGASSSWPKSTKYTFLDTSNIVSQPFQNLVFKDTLDANNKFVGERPYEIVYFDNVYSTTERDTTGKHMKIIQKNDSDVFSGLYPGGISGHEYIKAGDVANPLKIIEGKYGFKFIVASQNDKKQYYYNYRTSTGEATVMYALRNIIKILKENDKNLLTCIQQLFIPKIDKDDNKTYPEINNIINNNELKTDAYKYLGDFIWTYKNIQIKNYTTTEQSILNIAVSKGYLKLDTNTRSSINDVLNEWVGKNIDNNYSYNQESQYNHLKYYLNIFANSQRFFVSYVTGFRFGKISNKSYLQIDPVLRCDLGVLRIYESLIIISAIHDWQTALPAGEITYDTSINIILKYKVKYKNIQTYSSPIITTIGPITFNDIKKYREPTIKGDNEETIENDIWYTLKTYVTEKNNQAPPIPYGKKYDENTKYYDNTYKYGTTYFPALPSDEFSTIDSSVSTISYSLQDLRWPANEDLQLSSIKAVEESRNNPKFSNPNNSSAKNAVDTNNISAFGTNTSITDIVSRGIAPFGILRIHNSLELTDKNKKTSAYYIDTSIYRCKNYYYIDQSDQSSDTATVNAYFTPRYKSYSPYIEIPIYRTDENLNSTELSDKFKNILDTLGNYYSMPSNLNTLYFTVQSGSAKTITYASGYIKKQDNNDAKYTNNNTFEFYYIDPNDNNSWIKYTDSDIIVTAQPQTNNIVNQYEISFNFSKIYSKYWQIKLSDIKQNFYFRCNQNINAGESKMYIYNLFVTDNMDGTIEYQLGVYTQNPNDLSLKYAIFIETSDNDYLNKQNALYIFDSTFNNSSNIYTINTDSNKSIYIQLISIKNSERYISNYSENLNKIILYAAYPEYNDGKNKYKFVNTIIFYGKYQNSRVKIENYINKPNIYLSFEPIYIIKTGNITESKDNNVIAEYKNFFKPDKLKLKYIKLNNSGNIKTVESNKDGTFINSIYSKTVYIDSDSIYIDETKLSDIIFSDNNGINNYLFEFLIIFNNITKNEKNFITINNTTDNFNIDNFNSSLKEHTFVGNNEYEVSMELNMFILK</sequence>
<evidence type="ECO:0000313" key="1">
    <source>
        <dbReference type="EMBL" id="WQJ54220.1"/>
    </source>
</evidence>
<protein>
    <submittedName>
        <fullName evidence="1">Uncharacterized protein</fullName>
    </submittedName>
</protein>
<reference evidence="1 2" key="1">
    <citation type="submission" date="2023-11" db="EMBL/GenBank/DDBJ databases">
        <authorList>
            <person name="Cook R."/>
            <person name="Crisci M."/>
            <person name="Pye H."/>
            <person name="Adriaenssens E."/>
            <person name="Santini J."/>
        </authorList>
    </citation>
    <scope>NUCLEOTIDE SEQUENCE [LARGE SCALE GENOMIC DNA]</scope>
    <source>
        <strain evidence="1">Lak_Megaphage_RVC_AP1_GC26</strain>
    </source>
</reference>
<proteinExistence type="predicted"/>
<evidence type="ECO:0000313" key="2">
    <source>
        <dbReference type="Proteomes" id="UP001346559"/>
    </source>
</evidence>
<name>A0ABZ0Z7K2_9CAUD</name>
<organism evidence="1 2">
    <name type="scientific">phage Lak_Megaphage_RVC_AP1_GC26</name>
    <dbReference type="NCBI Taxonomy" id="3109224"/>
    <lineage>
        <taxon>Viruses</taxon>
        <taxon>Duplodnaviria</taxon>
        <taxon>Heunggongvirae</taxon>
        <taxon>Uroviricota</taxon>
        <taxon>Caudoviricetes</taxon>
        <taxon>Caudoviricetes code 15 clade</taxon>
    </lineage>
</organism>
<dbReference type="Proteomes" id="UP001346559">
    <property type="component" value="Segment"/>
</dbReference>
<keyword evidence="2" id="KW-1185">Reference proteome</keyword>